<feature type="DNA-binding region" description="OmpR/PhoB-type" evidence="2">
    <location>
        <begin position="4"/>
        <end position="103"/>
    </location>
</feature>
<dbReference type="SMART" id="SM00862">
    <property type="entry name" value="Trans_reg_C"/>
    <property type="match status" value="1"/>
</dbReference>
<protein>
    <recommendedName>
        <fullName evidence="3">OmpR/PhoB-type domain-containing protein</fullName>
    </recommendedName>
</protein>
<accession>A0ABP8EYN8</accession>
<dbReference type="EMBL" id="BAABBA010000022">
    <property type="protein sequence ID" value="GAA4289116.1"/>
    <property type="molecule type" value="Genomic_DNA"/>
</dbReference>
<dbReference type="PROSITE" id="PS51755">
    <property type="entry name" value="OMPR_PHOB"/>
    <property type="match status" value="1"/>
</dbReference>
<dbReference type="CDD" id="cd00383">
    <property type="entry name" value="trans_reg_C"/>
    <property type="match status" value="1"/>
</dbReference>
<dbReference type="InterPro" id="IPR036388">
    <property type="entry name" value="WH-like_DNA-bd_sf"/>
</dbReference>
<evidence type="ECO:0000259" key="3">
    <source>
        <dbReference type="PROSITE" id="PS51755"/>
    </source>
</evidence>
<dbReference type="InterPro" id="IPR001867">
    <property type="entry name" value="OmpR/PhoB-type_DNA-bd"/>
</dbReference>
<evidence type="ECO:0000313" key="4">
    <source>
        <dbReference type="EMBL" id="GAA4289116.1"/>
    </source>
</evidence>
<feature type="domain" description="OmpR/PhoB-type" evidence="3">
    <location>
        <begin position="4"/>
        <end position="103"/>
    </location>
</feature>
<gene>
    <name evidence="4" type="ORF">GCM10022262_34770</name>
</gene>
<comment type="caution">
    <text evidence="4">The sequence shown here is derived from an EMBL/GenBank/DDBJ whole genome shotgun (WGS) entry which is preliminary data.</text>
</comment>
<keyword evidence="1 2" id="KW-0238">DNA-binding</keyword>
<proteinExistence type="predicted"/>
<dbReference type="Pfam" id="PF00486">
    <property type="entry name" value="Trans_reg_C"/>
    <property type="match status" value="1"/>
</dbReference>
<organism evidence="4 5">
    <name type="scientific">Georgenia daeguensis</name>
    <dbReference type="NCBI Taxonomy" id="908355"/>
    <lineage>
        <taxon>Bacteria</taxon>
        <taxon>Bacillati</taxon>
        <taxon>Actinomycetota</taxon>
        <taxon>Actinomycetes</taxon>
        <taxon>Micrococcales</taxon>
        <taxon>Bogoriellaceae</taxon>
        <taxon>Georgenia</taxon>
    </lineage>
</organism>
<evidence type="ECO:0000256" key="1">
    <source>
        <dbReference type="ARBA" id="ARBA00023125"/>
    </source>
</evidence>
<dbReference type="Gene3D" id="1.10.10.10">
    <property type="entry name" value="Winged helix-like DNA-binding domain superfamily/Winged helix DNA-binding domain"/>
    <property type="match status" value="1"/>
</dbReference>
<name>A0ABP8EYN8_9MICO</name>
<dbReference type="RefSeq" id="WP_345043990.1">
    <property type="nucleotide sequence ID" value="NZ_BAABBA010000022.1"/>
</dbReference>
<keyword evidence="5" id="KW-1185">Reference proteome</keyword>
<dbReference type="Proteomes" id="UP001499841">
    <property type="component" value="Unassembled WGS sequence"/>
</dbReference>
<sequence length="113" mass="12808">MELSGTARRAVYWTLDRARGGHVAEAVSDINALLDAPQLLTYLTHRAERVVSNQEILEHVWDQAFDAVPNVVEVYVGRLRRKLEPTPGISIDTVRGLGYRLTARRQPSWGRTR</sequence>
<reference evidence="5" key="1">
    <citation type="journal article" date="2019" name="Int. J. Syst. Evol. Microbiol.">
        <title>The Global Catalogue of Microorganisms (GCM) 10K type strain sequencing project: providing services to taxonomists for standard genome sequencing and annotation.</title>
        <authorList>
            <consortium name="The Broad Institute Genomics Platform"/>
            <consortium name="The Broad Institute Genome Sequencing Center for Infectious Disease"/>
            <person name="Wu L."/>
            <person name="Ma J."/>
        </authorList>
    </citation>
    <scope>NUCLEOTIDE SEQUENCE [LARGE SCALE GENOMIC DNA]</scope>
    <source>
        <strain evidence="5">JCM 17459</strain>
    </source>
</reference>
<evidence type="ECO:0000256" key="2">
    <source>
        <dbReference type="PROSITE-ProRule" id="PRU01091"/>
    </source>
</evidence>
<evidence type="ECO:0000313" key="5">
    <source>
        <dbReference type="Proteomes" id="UP001499841"/>
    </source>
</evidence>
<dbReference type="SUPFAM" id="SSF46894">
    <property type="entry name" value="C-terminal effector domain of the bipartite response regulators"/>
    <property type="match status" value="1"/>
</dbReference>
<dbReference type="InterPro" id="IPR016032">
    <property type="entry name" value="Sig_transdc_resp-reg_C-effctor"/>
</dbReference>